<keyword evidence="2 4" id="KW-0863">Zinc-finger</keyword>
<dbReference type="EMBL" id="JAPEUY010000010">
    <property type="protein sequence ID" value="KAJ4369049.1"/>
    <property type="molecule type" value="Genomic_DNA"/>
</dbReference>
<evidence type="ECO:0000313" key="7">
    <source>
        <dbReference type="EMBL" id="KAJ4369049.1"/>
    </source>
</evidence>
<keyword evidence="3" id="KW-0862">Zinc</keyword>
<dbReference type="Proteomes" id="UP001140560">
    <property type="component" value="Unassembled WGS sequence"/>
</dbReference>
<evidence type="ECO:0000256" key="4">
    <source>
        <dbReference type="PROSITE-ProRule" id="PRU00175"/>
    </source>
</evidence>
<evidence type="ECO:0000256" key="3">
    <source>
        <dbReference type="ARBA" id="ARBA00022833"/>
    </source>
</evidence>
<feature type="region of interest" description="Disordered" evidence="5">
    <location>
        <begin position="1"/>
        <end position="37"/>
    </location>
</feature>
<dbReference type="OrthoDB" id="3797060at2759"/>
<keyword evidence="8" id="KW-1185">Reference proteome</keyword>
<evidence type="ECO:0000256" key="2">
    <source>
        <dbReference type="ARBA" id="ARBA00022771"/>
    </source>
</evidence>
<accession>A0A9W8Y7C3</accession>
<evidence type="ECO:0000259" key="6">
    <source>
        <dbReference type="PROSITE" id="PS50089"/>
    </source>
</evidence>
<feature type="compositionally biased region" description="Basic and acidic residues" evidence="5">
    <location>
        <begin position="10"/>
        <end position="21"/>
    </location>
</feature>
<gene>
    <name evidence="7" type="ORF">N0V83_006132</name>
</gene>
<name>A0A9W8Y7C3_9PLEO</name>
<dbReference type="GO" id="GO:0008270">
    <property type="term" value="F:zinc ion binding"/>
    <property type="evidence" value="ECO:0007669"/>
    <property type="project" value="UniProtKB-KW"/>
</dbReference>
<dbReference type="InterPro" id="IPR001841">
    <property type="entry name" value="Znf_RING"/>
</dbReference>
<sequence length="490" mass="56257">MAKKATPKPKKVDVKKPDPKKSNPKQPDPQGSELFFRGGASVLKPNHITRYIYPSLCGYPKACLRLQPPANSKKRSRPQGANSWGEDGHTFLTISKALNPAPTNAQFTQWSTTEVSKDLKSKNPLGRAMVRVTRYAGNTVLESGKFALKKGAPLVYVVKRTTVIPLGGSDVGKFGREEEEYPRPDIEAHVTLYRKPPPSKQAEFLGDSCLVCGRDWFTESEYACQLKCKHFVCLECLTWHIDSSSGPTIGRGTIHPHETDPNTKFFRCPLCKDINPLTTDRATIIRADELPWWRWKITMRRMEREMKDNWLTRLQTLPHDDPPWFREIPESWDQDRQANDIRVYVRYEHAVKFMEVSKKIWGELPYGFSLDNPVGSREAVALEECLNGELKRVSMERRRTFNTKELVEHMVRVGNEAVKPVVVEDESARLGNPIFPPGYQAYRQFLSEWTARGCFLSPLGRMDVLGFMKRMDEHKGKAWWKDERDVFFDP</sequence>
<dbReference type="PROSITE" id="PS00518">
    <property type="entry name" value="ZF_RING_1"/>
    <property type="match status" value="1"/>
</dbReference>
<keyword evidence="1" id="KW-0479">Metal-binding</keyword>
<dbReference type="Gene3D" id="3.30.40.10">
    <property type="entry name" value="Zinc/RING finger domain, C3HC4 (zinc finger)"/>
    <property type="match status" value="1"/>
</dbReference>
<proteinExistence type="predicted"/>
<dbReference type="AlphaFoldDB" id="A0A9W8Y7C3"/>
<feature type="domain" description="RING-type" evidence="6">
    <location>
        <begin position="209"/>
        <end position="272"/>
    </location>
</feature>
<protein>
    <recommendedName>
        <fullName evidence="6">RING-type domain-containing protein</fullName>
    </recommendedName>
</protein>
<dbReference type="PROSITE" id="PS50089">
    <property type="entry name" value="ZF_RING_2"/>
    <property type="match status" value="1"/>
</dbReference>
<dbReference type="InterPro" id="IPR013083">
    <property type="entry name" value="Znf_RING/FYVE/PHD"/>
</dbReference>
<reference evidence="7" key="1">
    <citation type="submission" date="2022-10" db="EMBL/GenBank/DDBJ databases">
        <title>Tapping the CABI collections for fungal endophytes: first genome assemblies for Collariella, Neodidymelliopsis, Ascochyta clinopodiicola, Didymella pomorum, Didymosphaeria variabile, Neocosmospora piperis and Neocucurbitaria cava.</title>
        <authorList>
            <person name="Hill R."/>
        </authorList>
    </citation>
    <scope>NUCLEOTIDE SEQUENCE</scope>
    <source>
        <strain evidence="7">IMI 356814</strain>
    </source>
</reference>
<dbReference type="InterPro" id="IPR017907">
    <property type="entry name" value="Znf_RING_CS"/>
</dbReference>
<comment type="caution">
    <text evidence="7">The sequence shown here is derived from an EMBL/GenBank/DDBJ whole genome shotgun (WGS) entry which is preliminary data.</text>
</comment>
<organism evidence="7 8">
    <name type="scientific">Neocucurbitaria cava</name>
    <dbReference type="NCBI Taxonomy" id="798079"/>
    <lineage>
        <taxon>Eukaryota</taxon>
        <taxon>Fungi</taxon>
        <taxon>Dikarya</taxon>
        <taxon>Ascomycota</taxon>
        <taxon>Pezizomycotina</taxon>
        <taxon>Dothideomycetes</taxon>
        <taxon>Pleosporomycetidae</taxon>
        <taxon>Pleosporales</taxon>
        <taxon>Pleosporineae</taxon>
        <taxon>Cucurbitariaceae</taxon>
        <taxon>Neocucurbitaria</taxon>
    </lineage>
</organism>
<evidence type="ECO:0000256" key="1">
    <source>
        <dbReference type="ARBA" id="ARBA00022723"/>
    </source>
</evidence>
<feature type="region of interest" description="Disordered" evidence="5">
    <location>
        <begin position="68"/>
        <end position="87"/>
    </location>
</feature>
<evidence type="ECO:0000313" key="8">
    <source>
        <dbReference type="Proteomes" id="UP001140560"/>
    </source>
</evidence>
<evidence type="ECO:0000256" key="5">
    <source>
        <dbReference type="SAM" id="MobiDB-lite"/>
    </source>
</evidence>